<dbReference type="HOGENOM" id="CLU_037264_1_0_1"/>
<sequence>MPRSQLLRCEQRGDRREVGEVAGEGVEQAEEEGALVEQQQEALRGERDQGVALELREIRTDALAGGEVEEAAAAGGRRLVEHDPPPGEEAAVQGAGEGIHRAQPPQPAHGAEADVVGDVVGEDALGDEAGRPLPAKVEECHILVMEAEAADGLGRRLVKHHPPPGEEAAVHGAALRAAGIHRAQPPRPAHGAEADVVGDVVGEDALGDQPGGPSPPRFDQSILLLLLPRTLRRHHRWGTRLAAVAAGGSGTGGLEQMDVDNQIAKLMVELSRIKIVKLGMPPELPLQDSNPHHGIDCNCVRTNGIREQNKQQQIVLTTQVGSGIITDKQNEDQYTSGKQFSWFMQLLVLLLIPLLTSALSFSTAAPLRPGKSIQEAQHHSITVAVRVSSSAGERLSRPAFTAEVTRDLLAPADSADSAQTVATSAAAEASTVLSFLSAPAPPELLLSSQADTTPAIAAASWATETAAWACAVCSRSSSRLFLLRLPAMGMLSIKYPLRIALTCPMFSCSFSVETKSFRQFTSLCQIRQSMMALS</sequence>
<evidence type="ECO:0000313" key="2">
    <source>
        <dbReference type="EnsemblPlants" id="ONIVA10G21610.3"/>
    </source>
</evidence>
<dbReference type="Proteomes" id="UP000006591">
    <property type="component" value="Chromosome 10"/>
</dbReference>
<accession>A0A0E0IWQ4</accession>
<dbReference type="EnsemblPlants" id="ONIVA10G21610.3">
    <property type="protein sequence ID" value="ONIVA10G21610.3"/>
    <property type="gene ID" value="ONIVA10G21610"/>
</dbReference>
<dbReference type="AlphaFoldDB" id="A0A0E0IWQ4"/>
<dbReference type="Gramene" id="ONIVA10G21610.3">
    <property type="protein sequence ID" value="ONIVA10G21610.3"/>
    <property type="gene ID" value="ONIVA10G21610"/>
</dbReference>
<feature type="region of interest" description="Disordered" evidence="1">
    <location>
        <begin position="1"/>
        <end position="48"/>
    </location>
</feature>
<evidence type="ECO:0000313" key="3">
    <source>
        <dbReference type="Proteomes" id="UP000006591"/>
    </source>
</evidence>
<feature type="compositionally biased region" description="Basic and acidic residues" evidence="1">
    <location>
        <begin position="9"/>
        <end position="19"/>
    </location>
</feature>
<proteinExistence type="predicted"/>
<keyword evidence="3" id="KW-1185">Reference proteome</keyword>
<organism evidence="2">
    <name type="scientific">Oryza nivara</name>
    <name type="common">Indian wild rice</name>
    <name type="synonym">Oryza sativa f. spontanea</name>
    <dbReference type="NCBI Taxonomy" id="4536"/>
    <lineage>
        <taxon>Eukaryota</taxon>
        <taxon>Viridiplantae</taxon>
        <taxon>Streptophyta</taxon>
        <taxon>Embryophyta</taxon>
        <taxon>Tracheophyta</taxon>
        <taxon>Spermatophyta</taxon>
        <taxon>Magnoliopsida</taxon>
        <taxon>Liliopsida</taxon>
        <taxon>Poales</taxon>
        <taxon>Poaceae</taxon>
        <taxon>BOP clade</taxon>
        <taxon>Oryzoideae</taxon>
        <taxon>Oryzeae</taxon>
        <taxon>Oryzinae</taxon>
        <taxon>Oryza</taxon>
    </lineage>
</organism>
<name>A0A0E0IWQ4_ORYNI</name>
<reference evidence="2" key="1">
    <citation type="submission" date="2015-04" db="UniProtKB">
        <authorList>
            <consortium name="EnsemblPlants"/>
        </authorList>
    </citation>
    <scope>IDENTIFICATION</scope>
    <source>
        <strain evidence="2">SL10</strain>
    </source>
</reference>
<protein>
    <submittedName>
        <fullName evidence="2">Uncharacterized protein</fullName>
    </submittedName>
</protein>
<reference evidence="2" key="2">
    <citation type="submission" date="2018-04" db="EMBL/GenBank/DDBJ databases">
        <title>OnivRS2 (Oryza nivara Reference Sequence Version 2).</title>
        <authorList>
            <person name="Zhang J."/>
            <person name="Kudrna D."/>
            <person name="Lee S."/>
            <person name="Talag J."/>
            <person name="Rajasekar S."/>
            <person name="Welchert J."/>
            <person name="Hsing Y.-I."/>
            <person name="Wing R.A."/>
        </authorList>
    </citation>
    <scope>NUCLEOTIDE SEQUENCE [LARGE SCALE GENOMIC DNA]</scope>
</reference>
<evidence type="ECO:0000256" key="1">
    <source>
        <dbReference type="SAM" id="MobiDB-lite"/>
    </source>
</evidence>